<evidence type="ECO:0000313" key="3">
    <source>
        <dbReference type="Proteomes" id="UP000033072"/>
    </source>
</evidence>
<keyword evidence="3" id="KW-1185">Reference proteome</keyword>
<feature type="region of interest" description="Disordered" evidence="1">
    <location>
        <begin position="1"/>
        <end position="49"/>
    </location>
</feature>
<accession>A0A0E3S2R0</accession>
<evidence type="ECO:0000256" key="1">
    <source>
        <dbReference type="SAM" id="MobiDB-lite"/>
    </source>
</evidence>
<feature type="compositionally biased region" description="Polar residues" evidence="1">
    <location>
        <begin position="1"/>
        <end position="20"/>
    </location>
</feature>
<dbReference type="EMBL" id="CP009515">
    <property type="protein sequence ID" value="AKB75124.1"/>
    <property type="molecule type" value="Genomic_DNA"/>
</dbReference>
<evidence type="ECO:0000313" key="2">
    <source>
        <dbReference type="EMBL" id="AKB75124.1"/>
    </source>
</evidence>
<dbReference type="KEGG" id="mls:MSLAZ_1863"/>
<dbReference type="AlphaFoldDB" id="A0A0E3S2R0"/>
<reference evidence="2 3" key="1">
    <citation type="submission" date="2014-07" db="EMBL/GenBank/DDBJ databases">
        <title>Methanogenic archaea and the global carbon cycle.</title>
        <authorList>
            <person name="Henriksen J.R."/>
            <person name="Luke J."/>
            <person name="Reinhart S."/>
            <person name="Benedict M.N."/>
            <person name="Youngblut N.D."/>
            <person name="Metcalf M.E."/>
            <person name="Whitaker R.J."/>
            <person name="Metcalf W.W."/>
        </authorList>
    </citation>
    <scope>NUCLEOTIDE SEQUENCE [LARGE SCALE GENOMIC DNA]</scope>
    <source>
        <strain evidence="2 3">Z-7289</strain>
    </source>
</reference>
<name>A0A0E3S2R0_9EURY</name>
<feature type="compositionally biased region" description="Basic and acidic residues" evidence="1">
    <location>
        <begin position="21"/>
        <end position="33"/>
    </location>
</feature>
<proteinExistence type="predicted"/>
<dbReference type="GeneID" id="24806643"/>
<dbReference type="Proteomes" id="UP000033072">
    <property type="component" value="Chromosome"/>
</dbReference>
<dbReference type="PATRIC" id="fig|1434111.4.peg.2442"/>
<dbReference type="HOGENOM" id="CLU_1599038_0_0_2"/>
<protein>
    <submittedName>
        <fullName evidence="2">Uncharacterized protein</fullName>
    </submittedName>
</protein>
<gene>
    <name evidence="2" type="ORF">MSLAZ_1863</name>
</gene>
<organism evidence="2 3">
    <name type="scientific">Methanosarcina lacustris Z-7289</name>
    <dbReference type="NCBI Taxonomy" id="1434111"/>
    <lineage>
        <taxon>Archaea</taxon>
        <taxon>Methanobacteriati</taxon>
        <taxon>Methanobacteriota</taxon>
        <taxon>Stenosarchaea group</taxon>
        <taxon>Methanomicrobia</taxon>
        <taxon>Methanosarcinales</taxon>
        <taxon>Methanosarcinaceae</taxon>
        <taxon>Methanosarcina</taxon>
    </lineage>
</organism>
<sequence length="175" mass="18576">MTILTAMNSSKSENSILPSHSSDHAAHEKHEKSPAVNSTSTAESSTFSGPALDQLRGLLPDFNNRLSPTLDLGLSPLGHPRLSSESHPRLVSDADHGLVSGSLSSPLSGLKIEYPETPIGKKLEIMPDLPGRTLAGDKVGSLTLGADLPMGLIESRLITLSSTEEKLKNAEKYTK</sequence>
<feature type="compositionally biased region" description="Polar residues" evidence="1">
    <location>
        <begin position="35"/>
        <end position="48"/>
    </location>
</feature>
<dbReference type="RefSeq" id="WP_048126435.1">
    <property type="nucleotide sequence ID" value="NZ_CP009515.1"/>
</dbReference>